<dbReference type="PANTHER" id="PTHR44936:SF10">
    <property type="entry name" value="SENSOR PROTEIN RSTB"/>
    <property type="match status" value="1"/>
</dbReference>
<dbReference type="Gene3D" id="3.30.565.10">
    <property type="entry name" value="Histidine kinase-like ATPase, C-terminal domain"/>
    <property type="match status" value="2"/>
</dbReference>
<reference evidence="10" key="1">
    <citation type="submission" date="2016-08" db="EMBL/GenBank/DDBJ databases">
        <title>Streptococcus suis SRD478 Genome sequencing and assembly.</title>
        <authorList>
            <person name="Nicholson T.L."/>
            <person name="Bayles D.O."/>
            <person name="Shore S.M."/>
        </authorList>
    </citation>
    <scope>NUCLEOTIDE SEQUENCE [LARGE SCALE GENOMIC DNA]</scope>
    <source>
        <strain evidence="10">SRD478</strain>
    </source>
</reference>
<dbReference type="AlphaFoldDB" id="A0A3Q8B5B3"/>
<dbReference type="GO" id="GO:0005524">
    <property type="term" value="F:ATP binding"/>
    <property type="evidence" value="ECO:0007669"/>
    <property type="project" value="UniProtKB-KW"/>
</dbReference>
<evidence type="ECO:0000256" key="5">
    <source>
        <dbReference type="ARBA" id="ARBA00022777"/>
    </source>
</evidence>
<keyword evidence="8" id="KW-0175">Coiled coil</keyword>
<comment type="catalytic activity">
    <reaction evidence="1">
        <text>ATP + protein L-histidine = ADP + protein N-phospho-L-histidine.</text>
        <dbReference type="EC" id="2.7.13.3"/>
    </reaction>
</comment>
<evidence type="ECO:0000256" key="3">
    <source>
        <dbReference type="ARBA" id="ARBA00022679"/>
    </source>
</evidence>
<dbReference type="SUPFAM" id="SSF55874">
    <property type="entry name" value="ATPase domain of HSP90 chaperone/DNA topoisomerase II/histidine kinase"/>
    <property type="match status" value="2"/>
</dbReference>
<dbReference type="GO" id="GO:0000160">
    <property type="term" value="P:phosphorelay signal transduction system"/>
    <property type="evidence" value="ECO:0007669"/>
    <property type="project" value="UniProtKB-KW"/>
</dbReference>
<dbReference type="EC" id="2.7.13.3" evidence="2"/>
<sequence length="742" mass="85366">MTETLKYVVEDRVLAEVLGRNNFSTKESAVLELVKNAYDAGAEKLSISFKKSESNGKLFIEIADDGTGMNGDDIKNAWMHVGKSTREYVDSKTGRVFAGSKGIGRFALARLGEKIELYSKKDGNFSIKWTTNWEKSSLESIESPDAESGTTIRIYDLRDKWSSRNIIPLKDYLSKVYNDDKMEVVLNYQTDGATVTNKTDNIWINPKIGENFVDSIEMNYDSNSQTLNVKLVLDEFKSSVEEIIGFSPKGTELSLNITSELKKDIIKLLKDDEEDKEISEEDIKTVLIELGDFSGMLYFSLGPITEKDFEKFEYKYQKLSDRYSHGIILYRNSFSIDSFEGRRDWLKLSQRATASPAAASHVSGSWRVRYKQLSGYISIDKEKNKHIEDISNRQGVVENIYFHILLEIIHVALKEFESYRQNIVRLIARYKDDLVEQSILENQQESTAEEIVRSIIETPDRITDLTKSDFEKIQEKLNNQRKVIDDLEEDRKRIEEDYRYEVQLLNVLATLQLKVSSLSHEVQNNRNSLAANPTKIEEALKRKYSWEELLLEKPSSRNIPKLIDGLSNDLEKVLDLADTIIDETKKDKFTVKEFELDELIDLIVSKWEQQYNWVKFIVRVNHDEKIKISYDLLMVIMDNLILNSVQINESTGELSITIELNYSDGELRLVYFDNGVGLDAKYKDNPGKILNVHETTREDGHGLGMWIVSNTIYKLGGEIEINPKFKGFYLQASMKIDESENQ</sequence>
<evidence type="ECO:0000256" key="2">
    <source>
        <dbReference type="ARBA" id="ARBA00012438"/>
    </source>
</evidence>
<accession>A0A3Q8B5B3</accession>
<dbReference type="Pfam" id="PF02518">
    <property type="entry name" value="HATPase_c"/>
    <property type="match status" value="1"/>
</dbReference>
<evidence type="ECO:0000256" key="7">
    <source>
        <dbReference type="ARBA" id="ARBA00023012"/>
    </source>
</evidence>
<keyword evidence="7" id="KW-0902">Two-component regulatory system</keyword>
<name>A0A3Q8B5B3_STRSU</name>
<evidence type="ECO:0000256" key="6">
    <source>
        <dbReference type="ARBA" id="ARBA00022840"/>
    </source>
</evidence>
<evidence type="ECO:0000256" key="1">
    <source>
        <dbReference type="ARBA" id="ARBA00000085"/>
    </source>
</evidence>
<organism evidence="10">
    <name type="scientific">Streptococcus suis</name>
    <dbReference type="NCBI Taxonomy" id="1307"/>
    <lineage>
        <taxon>Bacteria</taxon>
        <taxon>Bacillati</taxon>
        <taxon>Bacillota</taxon>
        <taxon>Bacilli</taxon>
        <taxon>Lactobacillales</taxon>
        <taxon>Streptococcaceae</taxon>
        <taxon>Streptococcus</taxon>
    </lineage>
</organism>
<dbReference type="InterPro" id="IPR050980">
    <property type="entry name" value="2C_sensor_his_kinase"/>
</dbReference>
<keyword evidence="6" id="KW-0067">ATP-binding</keyword>
<dbReference type="Pfam" id="PF13589">
    <property type="entry name" value="HATPase_c_3"/>
    <property type="match status" value="1"/>
</dbReference>
<dbReference type="InterPro" id="IPR003594">
    <property type="entry name" value="HATPase_dom"/>
</dbReference>
<dbReference type="SMART" id="SM00387">
    <property type="entry name" value="HATPase_c"/>
    <property type="match status" value="1"/>
</dbReference>
<keyword evidence="5 10" id="KW-0418">Kinase</keyword>
<dbReference type="EMBL" id="CP017088">
    <property type="protein sequence ID" value="ASW49203.1"/>
    <property type="molecule type" value="Genomic_DNA"/>
</dbReference>
<dbReference type="PANTHER" id="PTHR44936">
    <property type="entry name" value="SENSOR PROTEIN CREC"/>
    <property type="match status" value="1"/>
</dbReference>
<dbReference type="InterPro" id="IPR005467">
    <property type="entry name" value="His_kinase_dom"/>
</dbReference>
<evidence type="ECO:0000313" key="10">
    <source>
        <dbReference type="EMBL" id="ASW49203.1"/>
    </source>
</evidence>
<dbReference type="InterPro" id="IPR036890">
    <property type="entry name" value="HATPase_C_sf"/>
</dbReference>
<dbReference type="PROSITE" id="PS50109">
    <property type="entry name" value="HIS_KIN"/>
    <property type="match status" value="1"/>
</dbReference>
<evidence type="ECO:0000256" key="8">
    <source>
        <dbReference type="SAM" id="Coils"/>
    </source>
</evidence>
<gene>
    <name evidence="10" type="ORF">A7J08_02525</name>
</gene>
<evidence type="ECO:0000259" key="9">
    <source>
        <dbReference type="PROSITE" id="PS50109"/>
    </source>
</evidence>
<keyword evidence="3" id="KW-0808">Transferase</keyword>
<keyword evidence="4" id="KW-0547">Nucleotide-binding</keyword>
<feature type="domain" description="Histidine kinase" evidence="9">
    <location>
        <begin position="517"/>
        <end position="738"/>
    </location>
</feature>
<feature type="coiled-coil region" evidence="8">
    <location>
        <begin position="470"/>
        <end position="497"/>
    </location>
</feature>
<dbReference type="RefSeq" id="WP_148115671.1">
    <property type="nucleotide sequence ID" value="NZ_CP030010.1"/>
</dbReference>
<dbReference type="GO" id="GO:0004673">
    <property type="term" value="F:protein histidine kinase activity"/>
    <property type="evidence" value="ECO:0007669"/>
    <property type="project" value="UniProtKB-EC"/>
</dbReference>
<protein>
    <recommendedName>
        <fullName evidence="2">histidine kinase</fullName>
        <ecNumber evidence="2">2.7.13.3</ecNumber>
    </recommendedName>
</protein>
<proteinExistence type="predicted"/>
<evidence type="ECO:0000256" key="4">
    <source>
        <dbReference type="ARBA" id="ARBA00022741"/>
    </source>
</evidence>